<evidence type="ECO:0000313" key="2">
    <source>
        <dbReference type="EMBL" id="GAW01979.1"/>
    </source>
</evidence>
<accession>A0A1Q3E4L9</accession>
<keyword evidence="3" id="KW-1185">Reference proteome</keyword>
<keyword evidence="2" id="KW-0808">Transferase</keyword>
<feature type="transmembrane region" description="Helical" evidence="1">
    <location>
        <begin position="61"/>
        <end position="87"/>
    </location>
</feature>
<proteinExistence type="predicted"/>
<sequence>MSVDARKAGESLILIGSLVYASSKIWEELHCLVGATVLYRVAGATLDSERKSVPRSAGKRLSYFIVFTLGTTICMLGIKFTLVYFSLGIWQHLNWFEITVASLFYQCTLYGVVRLAHRGFTLGELGIVSFGDLAINHTLHQNLSTSYSPPYIPNRINRGLLFNWFRFISIPHPVSTHWSATG</sequence>
<evidence type="ECO:0000313" key="3">
    <source>
        <dbReference type="Proteomes" id="UP000188533"/>
    </source>
</evidence>
<keyword evidence="1" id="KW-0472">Membrane</keyword>
<dbReference type="Proteomes" id="UP000188533">
    <property type="component" value="Unassembled WGS sequence"/>
</dbReference>
<protein>
    <submittedName>
        <fullName evidence="2">Dolichol kinase</fullName>
    </submittedName>
</protein>
<comment type="caution">
    <text evidence="2">The sequence shown here is derived from an EMBL/GenBank/DDBJ whole genome shotgun (WGS) entry which is preliminary data.</text>
</comment>
<reference evidence="2 3" key="1">
    <citation type="submission" date="2016-08" db="EMBL/GenBank/DDBJ databases">
        <authorList>
            <consortium name="Lentinula edodes genome sequencing consortium"/>
            <person name="Sakamoto Y."/>
            <person name="Nakade K."/>
            <person name="Sato S."/>
            <person name="Yoshida Y."/>
            <person name="Miyazaki K."/>
            <person name="Natsume S."/>
            <person name="Konno N."/>
        </authorList>
    </citation>
    <scope>NUCLEOTIDE SEQUENCE [LARGE SCALE GENOMIC DNA]</scope>
    <source>
        <strain evidence="2 3">NBRC 111202</strain>
    </source>
</reference>
<evidence type="ECO:0000256" key="1">
    <source>
        <dbReference type="SAM" id="Phobius"/>
    </source>
</evidence>
<dbReference type="EMBL" id="BDGU01000079">
    <property type="protein sequence ID" value="GAW01979.1"/>
    <property type="molecule type" value="Genomic_DNA"/>
</dbReference>
<keyword evidence="1" id="KW-0812">Transmembrane</keyword>
<keyword evidence="2" id="KW-0418">Kinase</keyword>
<name>A0A1Q3E4L9_LENED</name>
<reference evidence="2 3" key="2">
    <citation type="submission" date="2017-02" db="EMBL/GenBank/DDBJ databases">
        <title>A genome survey and senescence transcriptome analysis in Lentinula edodes.</title>
        <authorList>
            <person name="Sakamoto Y."/>
            <person name="Nakade K."/>
            <person name="Sato S."/>
            <person name="Yoshida Y."/>
            <person name="Miyazaki K."/>
            <person name="Natsume S."/>
            <person name="Konno N."/>
        </authorList>
    </citation>
    <scope>NUCLEOTIDE SEQUENCE [LARGE SCALE GENOMIC DNA]</scope>
    <source>
        <strain evidence="2 3">NBRC 111202</strain>
    </source>
</reference>
<dbReference type="AlphaFoldDB" id="A0A1Q3E4L9"/>
<feature type="transmembrane region" description="Helical" evidence="1">
    <location>
        <begin position="93"/>
        <end position="113"/>
    </location>
</feature>
<organism evidence="2 3">
    <name type="scientific">Lentinula edodes</name>
    <name type="common">Shiitake mushroom</name>
    <name type="synonym">Lentinus edodes</name>
    <dbReference type="NCBI Taxonomy" id="5353"/>
    <lineage>
        <taxon>Eukaryota</taxon>
        <taxon>Fungi</taxon>
        <taxon>Dikarya</taxon>
        <taxon>Basidiomycota</taxon>
        <taxon>Agaricomycotina</taxon>
        <taxon>Agaricomycetes</taxon>
        <taxon>Agaricomycetidae</taxon>
        <taxon>Agaricales</taxon>
        <taxon>Marasmiineae</taxon>
        <taxon>Omphalotaceae</taxon>
        <taxon>Lentinula</taxon>
    </lineage>
</organism>
<dbReference type="STRING" id="5353.A0A1Q3E4L9"/>
<dbReference type="GO" id="GO:0016301">
    <property type="term" value="F:kinase activity"/>
    <property type="evidence" value="ECO:0007669"/>
    <property type="project" value="UniProtKB-KW"/>
</dbReference>
<gene>
    <name evidence="2" type="ORF">LENED_003603</name>
</gene>
<keyword evidence="1" id="KW-1133">Transmembrane helix</keyword>